<dbReference type="RefSeq" id="XP_017300307.1">
    <property type="nucleotide sequence ID" value="XM_017444818.2"/>
</dbReference>
<reference evidence="3" key="1">
    <citation type="submission" date="2025-08" db="UniProtKB">
        <authorList>
            <consortium name="RefSeq"/>
        </authorList>
    </citation>
    <scope>IDENTIFICATION</scope>
</reference>
<dbReference type="PANTHER" id="PTHR46603:SF1">
    <property type="entry name" value="ABSCISSION_NOCUT CHECKPOINT REGULATOR"/>
    <property type="match status" value="1"/>
</dbReference>
<dbReference type="PANTHER" id="PTHR46603">
    <property type="entry name" value="ABSCISSION/NOCUT CHECKPOINT REGULATOR"/>
    <property type="match status" value="1"/>
</dbReference>
<dbReference type="GO" id="GO:0005813">
    <property type="term" value="C:centrosome"/>
    <property type="evidence" value="ECO:0007669"/>
    <property type="project" value="TreeGrafter"/>
</dbReference>
<organism evidence="2 3">
    <name type="scientific">Diaphorina citri</name>
    <name type="common">Asian citrus psyllid</name>
    <dbReference type="NCBI Taxonomy" id="121845"/>
    <lineage>
        <taxon>Eukaryota</taxon>
        <taxon>Metazoa</taxon>
        <taxon>Ecdysozoa</taxon>
        <taxon>Arthropoda</taxon>
        <taxon>Hexapoda</taxon>
        <taxon>Insecta</taxon>
        <taxon>Pterygota</taxon>
        <taxon>Neoptera</taxon>
        <taxon>Paraneoptera</taxon>
        <taxon>Hemiptera</taxon>
        <taxon>Sternorrhyncha</taxon>
        <taxon>Psylloidea</taxon>
        <taxon>Psyllidae</taxon>
        <taxon>Diaphorininae</taxon>
        <taxon>Diaphorina</taxon>
    </lineage>
</organism>
<dbReference type="GO" id="GO:0030496">
    <property type="term" value="C:midbody"/>
    <property type="evidence" value="ECO:0007669"/>
    <property type="project" value="TreeGrafter"/>
</dbReference>
<dbReference type="AlphaFoldDB" id="A0A1S4EE06"/>
<dbReference type="Proteomes" id="UP000079169">
    <property type="component" value="Unplaced"/>
</dbReference>
<feature type="compositionally biased region" description="Polar residues" evidence="1">
    <location>
        <begin position="57"/>
        <end position="66"/>
    </location>
</feature>
<name>A0A1S4EE06_DIACI</name>
<dbReference type="GO" id="GO:0044878">
    <property type="term" value="P:mitotic cytokinesis checkpoint signaling"/>
    <property type="evidence" value="ECO:0007669"/>
    <property type="project" value="TreeGrafter"/>
</dbReference>
<feature type="region of interest" description="Disordered" evidence="1">
    <location>
        <begin position="57"/>
        <end position="90"/>
    </location>
</feature>
<protein>
    <submittedName>
        <fullName evidence="3">Abscission/NoCut checkpoint regulator-like</fullName>
    </submittedName>
</protein>
<evidence type="ECO:0000313" key="3">
    <source>
        <dbReference type="RefSeq" id="XP_017300307.1"/>
    </source>
</evidence>
<keyword evidence="2" id="KW-1185">Reference proteome</keyword>
<sequence>MDPKDLEIEARLQKLRNEIPSKSTTTDDQLAARLAGLKGPSNRQGVTEEDIANRLSNIKGNKNVPTESELEEKLARLKGGPIPGSGPVPNNNVNILVSKKKTDAEQVNDLLKQLVTETDIDSCITSSTTRLTDNRSSKSILKVNSKH</sequence>
<dbReference type="GO" id="GO:0009838">
    <property type="term" value="P:abscission"/>
    <property type="evidence" value="ECO:0007669"/>
    <property type="project" value="TreeGrafter"/>
</dbReference>
<gene>
    <name evidence="3" type="primary">LOC108252608</name>
</gene>
<dbReference type="GO" id="GO:0032154">
    <property type="term" value="C:cleavage furrow"/>
    <property type="evidence" value="ECO:0007669"/>
    <property type="project" value="TreeGrafter"/>
</dbReference>
<dbReference type="KEGG" id="dci:108252608"/>
<dbReference type="GO" id="GO:0032266">
    <property type="term" value="F:phosphatidylinositol-3-phosphate binding"/>
    <property type="evidence" value="ECO:0007669"/>
    <property type="project" value="TreeGrafter"/>
</dbReference>
<dbReference type="PaxDb" id="121845-A0A1S4EE06"/>
<evidence type="ECO:0000256" key="1">
    <source>
        <dbReference type="SAM" id="MobiDB-lite"/>
    </source>
</evidence>
<evidence type="ECO:0000313" key="2">
    <source>
        <dbReference type="Proteomes" id="UP000079169"/>
    </source>
</evidence>
<dbReference type="GeneID" id="108252608"/>
<accession>A0A1S4EE06</accession>
<proteinExistence type="predicted"/>